<evidence type="ECO:0000259" key="2">
    <source>
        <dbReference type="Pfam" id="PF18662"/>
    </source>
</evidence>
<evidence type="ECO:0000313" key="4">
    <source>
        <dbReference type="Proteomes" id="UP000053523"/>
    </source>
</evidence>
<dbReference type="InterPro" id="IPR040538">
    <property type="entry name" value="Cch_HTH"/>
</dbReference>
<sequence length="569" mass="65708">MNFTNDEIMNEINKSINKKTYTPDFIPDGYKVKTNQYGAALYQIIPSKKDGEPDKERFITTTIPEINTRYENIEDGKVSYNMHFIDNRTPVNLSVTAEEITDNRQLLKLANRKLDVTSNTSSKLVDYINQSKRYSPPINIKVATRLGHVNDYFIYPYKDEMEHKNIKFFNNDKGFQKLVNSFKSKGTIEDYSKKVFVKIKDLPMVMVMLYASLGSVLLYEFDIKPFIVELAGSTSTGKTFTLNLVASVWGTTDLTTTWSSTRNSIEAMAAFLNSFPIFKDDTRNTSPAFVSRAVYNYSSGESKSRSNKNLTVDEKKEWKNILLSTGEASITNMEDDKAGVSARVITLEEQPYPDNYDFISLDREFRENYGTLGIEFIKQFQSKKDEYKNSFESYLRYFNDKGMNEVMQRIGKCFALLQLTGEILNDIDGFEHDYYKIINQAYENMLKNNKTIDKPKQALEDMLQYLDAHRNNITGDGYSPVRNGEIKAVYKHGYLCILGDTVKDILGHEMYTITKQWDKKGYLVKNEKDRLQMKISHSNIKHRGFAIKNEIVKELGFDFSSLNYPYSDY</sequence>
<gene>
    <name evidence="3" type="ORF">AL503_008065</name>
</gene>
<comment type="caution">
    <text evidence="3">The sequence shown here is derived from an EMBL/GenBank/DDBJ whole genome shotgun (WGS) entry which is preliminary data.</text>
</comment>
<dbReference type="AlphaFoldDB" id="A0A2K0A6U2"/>
<evidence type="ECO:0000313" key="3">
    <source>
        <dbReference type="EMBL" id="PNN20741.1"/>
    </source>
</evidence>
<feature type="domain" description="DUF927" evidence="1">
    <location>
        <begin position="42"/>
        <end position="312"/>
    </location>
</feature>
<dbReference type="Proteomes" id="UP000053523">
    <property type="component" value="Unassembled WGS sequence"/>
</dbReference>
<evidence type="ECO:0000259" key="1">
    <source>
        <dbReference type="Pfam" id="PF06048"/>
    </source>
</evidence>
<accession>A0A2K0A6U2</accession>
<protein>
    <recommendedName>
        <fullName evidence="5">DUF927 domain-containing protein</fullName>
    </recommendedName>
</protein>
<dbReference type="Pfam" id="PF18662">
    <property type="entry name" value="HTH_56"/>
    <property type="match status" value="1"/>
</dbReference>
<evidence type="ECO:0008006" key="5">
    <source>
        <dbReference type="Google" id="ProtNLM"/>
    </source>
</evidence>
<feature type="domain" description="Cch helix turn helix" evidence="2">
    <location>
        <begin position="456"/>
        <end position="539"/>
    </location>
</feature>
<name>A0A2K0A6U2_STAHA</name>
<reference evidence="3 4" key="1">
    <citation type="submission" date="2017-12" db="EMBL/GenBank/DDBJ databases">
        <title>FDA dAtabase for Regulatory Grade micrObial Sequences (FDA-ARGOS): Supporting development and validation of Infectious Disease Dx tests.</title>
        <authorList>
            <person name="Hoffmann M."/>
            <person name="Allard M."/>
            <person name="Evans P."/>
            <person name="Brown E."/>
            <person name="Tallon L."/>
            <person name="Sadzewicz L."/>
            <person name="Sengamalay N."/>
            <person name="Ott S."/>
            <person name="Godinez A."/>
            <person name="Nagaraj S."/>
            <person name="Vavikolanu K."/>
            <person name="Aluvathingal J."/>
            <person name="Nadendla S."/>
            <person name="Sichtig H."/>
        </authorList>
    </citation>
    <scope>NUCLEOTIDE SEQUENCE [LARGE SCALE GENOMIC DNA]</scope>
    <source>
        <strain evidence="3 4">FDAARGOS_148</strain>
    </source>
</reference>
<organism evidence="3 4">
    <name type="scientific">Staphylococcus haemolyticus</name>
    <dbReference type="NCBI Taxonomy" id="1283"/>
    <lineage>
        <taxon>Bacteria</taxon>
        <taxon>Bacillati</taxon>
        <taxon>Bacillota</taxon>
        <taxon>Bacilli</taxon>
        <taxon>Bacillales</taxon>
        <taxon>Staphylococcaceae</taxon>
        <taxon>Staphylococcus</taxon>
    </lineage>
</organism>
<dbReference type="EMBL" id="LORN02000015">
    <property type="protein sequence ID" value="PNN20741.1"/>
    <property type="molecule type" value="Genomic_DNA"/>
</dbReference>
<dbReference type="Pfam" id="PF06048">
    <property type="entry name" value="DUF927"/>
    <property type="match status" value="1"/>
</dbReference>
<dbReference type="InterPro" id="IPR009270">
    <property type="entry name" value="DUF927"/>
</dbReference>
<proteinExistence type="predicted"/>